<dbReference type="Proteomes" id="UP001318860">
    <property type="component" value="Unassembled WGS sequence"/>
</dbReference>
<dbReference type="InterPro" id="IPR005135">
    <property type="entry name" value="Endo/exonuclease/phosphatase"/>
</dbReference>
<dbReference type="PANTHER" id="PTHR33710">
    <property type="entry name" value="BNAC02G09200D PROTEIN"/>
    <property type="match status" value="1"/>
</dbReference>
<comment type="caution">
    <text evidence="3">The sequence shown here is derived from an EMBL/GenBank/DDBJ whole genome shotgun (WGS) entry which is preliminary data.</text>
</comment>
<sequence>MLHCGNAPRPERKNVPSKEVLPSSSSPGPPLVVSTNKQPQNVRGIHNTPTLNHIKFLCKSHHIQILAVMEPITTADIPSFCKKLGFQHGVSNKAKKFRVFWNSNFFATHLRDCDQILDLEFTSVIFPFTFTASFVYAKSTRIERRNLWDVIRSAAILFDHKPWLIGDDFNYFLTPDERVGSTTDRHLDMDEFGQMVSDSGLIDIGFEGDSMHTWSRCNLQERLDRIFLNLAWTDAFPKSFVNHLPRVKSDHAPLLFQSSLTITRHPTTFRYMKMWSRHHSFQLNTVAQTWSSPTGLTSMLNLHCKLMRVKHKLQWWNKTVFGNIFDNLKHAEAEKAYDANPTPTLLSDYNKASAELVLATIIEEDLWHQKSSCKCIVEGERNTKYFP</sequence>
<name>A0ABR0XL36_REHGL</name>
<evidence type="ECO:0000313" key="3">
    <source>
        <dbReference type="EMBL" id="KAK6159884.1"/>
    </source>
</evidence>
<evidence type="ECO:0000256" key="1">
    <source>
        <dbReference type="SAM" id="MobiDB-lite"/>
    </source>
</evidence>
<feature type="domain" description="Endonuclease/exonuclease/phosphatase" evidence="2">
    <location>
        <begin position="57"/>
        <end position="251"/>
    </location>
</feature>
<dbReference type="InterPro" id="IPR036691">
    <property type="entry name" value="Endo/exonu/phosph_ase_sf"/>
</dbReference>
<feature type="compositionally biased region" description="Low complexity" evidence="1">
    <location>
        <begin position="20"/>
        <end position="34"/>
    </location>
</feature>
<proteinExistence type="predicted"/>
<evidence type="ECO:0000259" key="2">
    <source>
        <dbReference type="Pfam" id="PF03372"/>
    </source>
</evidence>
<accession>A0ABR0XL36</accession>
<organism evidence="3 4">
    <name type="scientific">Rehmannia glutinosa</name>
    <name type="common">Chinese foxglove</name>
    <dbReference type="NCBI Taxonomy" id="99300"/>
    <lineage>
        <taxon>Eukaryota</taxon>
        <taxon>Viridiplantae</taxon>
        <taxon>Streptophyta</taxon>
        <taxon>Embryophyta</taxon>
        <taxon>Tracheophyta</taxon>
        <taxon>Spermatophyta</taxon>
        <taxon>Magnoliopsida</taxon>
        <taxon>eudicotyledons</taxon>
        <taxon>Gunneridae</taxon>
        <taxon>Pentapetalae</taxon>
        <taxon>asterids</taxon>
        <taxon>lamiids</taxon>
        <taxon>Lamiales</taxon>
        <taxon>Orobanchaceae</taxon>
        <taxon>Rehmannieae</taxon>
        <taxon>Rehmannia</taxon>
    </lineage>
</organism>
<dbReference type="SUPFAM" id="SSF56219">
    <property type="entry name" value="DNase I-like"/>
    <property type="match status" value="1"/>
</dbReference>
<protein>
    <recommendedName>
        <fullName evidence="2">Endonuclease/exonuclease/phosphatase domain-containing protein</fullName>
    </recommendedName>
</protein>
<reference evidence="3 4" key="1">
    <citation type="journal article" date="2021" name="Comput. Struct. Biotechnol. J.">
        <title>De novo genome assembly of the potent medicinal plant Rehmannia glutinosa using nanopore technology.</title>
        <authorList>
            <person name="Ma L."/>
            <person name="Dong C."/>
            <person name="Song C."/>
            <person name="Wang X."/>
            <person name="Zheng X."/>
            <person name="Niu Y."/>
            <person name="Chen S."/>
            <person name="Feng W."/>
        </authorList>
    </citation>
    <scope>NUCLEOTIDE SEQUENCE [LARGE SCALE GENOMIC DNA]</scope>
    <source>
        <strain evidence="3">DH-2019</strain>
    </source>
</reference>
<keyword evidence="4" id="KW-1185">Reference proteome</keyword>
<dbReference type="Gene3D" id="3.60.10.10">
    <property type="entry name" value="Endonuclease/exonuclease/phosphatase"/>
    <property type="match status" value="1"/>
</dbReference>
<dbReference type="Pfam" id="PF03372">
    <property type="entry name" value="Exo_endo_phos"/>
    <property type="match status" value="1"/>
</dbReference>
<dbReference type="PANTHER" id="PTHR33710:SF71">
    <property type="entry name" value="ENDONUCLEASE_EXONUCLEASE_PHOSPHATASE DOMAIN-CONTAINING PROTEIN"/>
    <property type="match status" value="1"/>
</dbReference>
<gene>
    <name evidence="3" type="ORF">DH2020_003265</name>
</gene>
<evidence type="ECO:0000313" key="4">
    <source>
        <dbReference type="Proteomes" id="UP001318860"/>
    </source>
</evidence>
<dbReference type="EMBL" id="JABTTQ020000003">
    <property type="protein sequence ID" value="KAK6159884.1"/>
    <property type="molecule type" value="Genomic_DNA"/>
</dbReference>
<feature type="region of interest" description="Disordered" evidence="1">
    <location>
        <begin position="1"/>
        <end position="37"/>
    </location>
</feature>